<keyword evidence="1" id="KW-0472">Membrane</keyword>
<protein>
    <submittedName>
        <fullName evidence="3">Adenylate/guanylate cyclase domain-containing protein</fullName>
    </submittedName>
</protein>
<dbReference type="Pfam" id="PF00211">
    <property type="entry name" value="Guanylate_cyc"/>
    <property type="match status" value="1"/>
</dbReference>
<proteinExistence type="predicted"/>
<evidence type="ECO:0000256" key="1">
    <source>
        <dbReference type="SAM" id="Phobius"/>
    </source>
</evidence>
<gene>
    <name evidence="3" type="ORF">GCM10011419_20670</name>
</gene>
<keyword evidence="1" id="KW-0812">Transmembrane</keyword>
<dbReference type="Gene3D" id="3.30.70.1230">
    <property type="entry name" value="Nucleotide cyclase"/>
    <property type="match status" value="1"/>
</dbReference>
<keyword evidence="1" id="KW-1133">Transmembrane helix</keyword>
<dbReference type="InterPro" id="IPR007890">
    <property type="entry name" value="CHASE2"/>
</dbReference>
<feature type="domain" description="Guanylate cyclase" evidence="2">
    <location>
        <begin position="421"/>
        <end position="553"/>
    </location>
</feature>
<feature type="transmembrane region" description="Helical" evidence="1">
    <location>
        <begin position="356"/>
        <end position="375"/>
    </location>
</feature>
<dbReference type="InterPro" id="IPR050697">
    <property type="entry name" value="Adenylyl/Guanylyl_Cyclase_3/4"/>
</dbReference>
<dbReference type="PROSITE" id="PS50125">
    <property type="entry name" value="GUANYLATE_CYCLASE_2"/>
    <property type="match status" value="1"/>
</dbReference>
<dbReference type="Pfam" id="PF05226">
    <property type="entry name" value="CHASE2"/>
    <property type="match status" value="1"/>
</dbReference>
<dbReference type="InterPro" id="IPR001054">
    <property type="entry name" value="A/G_cyclase"/>
</dbReference>
<dbReference type="SUPFAM" id="SSF55073">
    <property type="entry name" value="Nucleotide cyclase"/>
    <property type="match status" value="1"/>
</dbReference>
<name>A0ABQ3HEG3_9NEIS</name>
<dbReference type="SMART" id="SM01080">
    <property type="entry name" value="CHASE2"/>
    <property type="match status" value="1"/>
</dbReference>
<reference evidence="4" key="1">
    <citation type="journal article" date="2019" name="Int. J. Syst. Evol. Microbiol.">
        <title>The Global Catalogue of Microorganisms (GCM) 10K type strain sequencing project: providing services to taxonomists for standard genome sequencing and annotation.</title>
        <authorList>
            <consortium name="The Broad Institute Genomics Platform"/>
            <consortium name="The Broad Institute Genome Sequencing Center for Infectious Disease"/>
            <person name="Wu L."/>
            <person name="Ma J."/>
        </authorList>
    </citation>
    <scope>NUCLEOTIDE SEQUENCE [LARGE SCALE GENOMIC DNA]</scope>
    <source>
        <strain evidence="4">KCTC 23713</strain>
    </source>
</reference>
<evidence type="ECO:0000313" key="4">
    <source>
        <dbReference type="Proteomes" id="UP000662678"/>
    </source>
</evidence>
<dbReference type="SMART" id="SM00044">
    <property type="entry name" value="CYCc"/>
    <property type="match status" value="1"/>
</dbReference>
<sequence>MILYLSLGYLGQGMIHSWRERLNDTQWLILPQKETGDSVVIVDIDDISLGVIGNWPWPRQRIIELVEKLFKDYQTSTVGLDILYAEPSANTSVDEYFGSLGYKYPLVFSQVFSLSDNSTNTTEAVLSGGMNCPVGINIQDSNGYVGISKSFGNIPHAGHISPKVDADGLIRSFIPLIKYNGVCYPSLALSMFDVTIDNKKESKWLLKNGKLVHSQSEAVLPIDNSGVSRLNFTIKPAPQYSANLVFDNSLPKEFLKNKIVIIGSSATGLGDLISIPTDSRISGVQVHAFVLNMLLQQNNPERPQWTILITFLVLLIICWGIFSIEKSGFKNIKALLCFALLWILASYILWEKNIDLPVLPIISSIIILLPINIFLQKVAAQISEGIMLLQLSAYIPKEVLVQLIESGDDPRKIQAKNIEITVMFADIKNFSKITEEMPPIKVALLLNLFMDFMEKKIHQHNGIIDKFIGDAVMAIWGAPLNNKYHANDAVSCAIDIQNNISELNEKLIEKELPEIEVTIGINTGHSAVGNMGSENRKSYTAVGSSVNIAARLQDSCRHFDVGILISEETSKNLINKKLIWHGALKIKGHEKEINVCTPEVK</sequence>
<feature type="transmembrane region" description="Helical" evidence="1">
    <location>
        <begin position="305"/>
        <end position="322"/>
    </location>
</feature>
<evidence type="ECO:0000259" key="2">
    <source>
        <dbReference type="PROSITE" id="PS50125"/>
    </source>
</evidence>
<evidence type="ECO:0000313" key="3">
    <source>
        <dbReference type="EMBL" id="GHD78512.1"/>
    </source>
</evidence>
<dbReference type="PANTHER" id="PTHR43081">
    <property type="entry name" value="ADENYLATE CYCLASE, TERMINAL-DIFFERENTIATION SPECIFIC-RELATED"/>
    <property type="match status" value="1"/>
</dbReference>
<organism evidence="3 4">
    <name type="scientific">Vogesella fluminis</name>
    <dbReference type="NCBI Taxonomy" id="1069161"/>
    <lineage>
        <taxon>Bacteria</taxon>
        <taxon>Pseudomonadati</taxon>
        <taxon>Pseudomonadota</taxon>
        <taxon>Betaproteobacteria</taxon>
        <taxon>Neisseriales</taxon>
        <taxon>Chromobacteriaceae</taxon>
        <taxon>Vogesella</taxon>
    </lineage>
</organism>
<dbReference type="PANTHER" id="PTHR43081:SF1">
    <property type="entry name" value="ADENYLATE CYCLASE, TERMINAL-DIFFERENTIATION SPECIFIC"/>
    <property type="match status" value="1"/>
</dbReference>
<dbReference type="InterPro" id="IPR029787">
    <property type="entry name" value="Nucleotide_cyclase"/>
</dbReference>
<dbReference type="Proteomes" id="UP000662678">
    <property type="component" value="Unassembled WGS sequence"/>
</dbReference>
<dbReference type="CDD" id="cd07302">
    <property type="entry name" value="CHD"/>
    <property type="match status" value="1"/>
</dbReference>
<feature type="transmembrane region" description="Helical" evidence="1">
    <location>
        <begin position="334"/>
        <end position="350"/>
    </location>
</feature>
<keyword evidence="4" id="KW-1185">Reference proteome</keyword>
<accession>A0ABQ3HEG3</accession>
<comment type="caution">
    <text evidence="3">The sequence shown here is derived from an EMBL/GenBank/DDBJ whole genome shotgun (WGS) entry which is preliminary data.</text>
</comment>
<dbReference type="EMBL" id="BMYP01000025">
    <property type="protein sequence ID" value="GHD78512.1"/>
    <property type="molecule type" value="Genomic_DNA"/>
</dbReference>